<dbReference type="InterPro" id="IPR036390">
    <property type="entry name" value="WH_DNA-bd_sf"/>
</dbReference>
<evidence type="ECO:0000313" key="6">
    <source>
        <dbReference type="Proteomes" id="UP000030014"/>
    </source>
</evidence>
<dbReference type="GO" id="GO:0006355">
    <property type="term" value="P:regulation of DNA-templated transcription"/>
    <property type="evidence" value="ECO:0007669"/>
    <property type="project" value="InterPro"/>
</dbReference>
<keyword evidence="2" id="KW-0238">DNA-binding</keyword>
<name>A0A0A0IF53_CLOBO</name>
<dbReference type="SUPFAM" id="SSF46785">
    <property type="entry name" value="Winged helix' DNA-binding domain"/>
    <property type="match status" value="1"/>
</dbReference>
<protein>
    <submittedName>
        <fullName evidence="5">Anaerobic regulatory protein</fullName>
    </submittedName>
</protein>
<dbReference type="InterPro" id="IPR014710">
    <property type="entry name" value="RmlC-like_jellyroll"/>
</dbReference>
<evidence type="ECO:0000256" key="2">
    <source>
        <dbReference type="ARBA" id="ARBA00023125"/>
    </source>
</evidence>
<dbReference type="Gene3D" id="1.10.10.10">
    <property type="entry name" value="Winged helix-like DNA-binding domain superfamily/Winged helix DNA-binding domain"/>
    <property type="match status" value="1"/>
</dbReference>
<dbReference type="GO" id="GO:0003677">
    <property type="term" value="F:DNA binding"/>
    <property type="evidence" value="ECO:0007669"/>
    <property type="project" value="UniProtKB-KW"/>
</dbReference>
<dbReference type="SUPFAM" id="SSF51206">
    <property type="entry name" value="cAMP-binding domain-like"/>
    <property type="match status" value="1"/>
</dbReference>
<keyword evidence="3" id="KW-0804">Transcription</keyword>
<evidence type="ECO:0000313" key="5">
    <source>
        <dbReference type="EMBL" id="KGM99153.1"/>
    </source>
</evidence>
<dbReference type="EMBL" id="JDRY01000038">
    <property type="protein sequence ID" value="KGM99153.1"/>
    <property type="molecule type" value="Genomic_DNA"/>
</dbReference>
<dbReference type="PRINTS" id="PR00034">
    <property type="entry name" value="HTHCRP"/>
</dbReference>
<organism evidence="5 6">
    <name type="scientific">Clostridium botulinum C/D str. DC5</name>
    <dbReference type="NCBI Taxonomy" id="1443128"/>
    <lineage>
        <taxon>Bacteria</taxon>
        <taxon>Bacillati</taxon>
        <taxon>Bacillota</taxon>
        <taxon>Clostridia</taxon>
        <taxon>Eubacteriales</taxon>
        <taxon>Clostridiaceae</taxon>
        <taxon>Clostridium</taxon>
    </lineage>
</organism>
<dbReference type="PROSITE" id="PS51063">
    <property type="entry name" value="HTH_CRP_2"/>
    <property type="match status" value="1"/>
</dbReference>
<dbReference type="Proteomes" id="UP000030014">
    <property type="component" value="Unassembled WGS sequence"/>
</dbReference>
<proteinExistence type="predicted"/>
<feature type="domain" description="HTH crp-type" evidence="4">
    <location>
        <begin position="139"/>
        <end position="212"/>
    </location>
</feature>
<dbReference type="InterPro" id="IPR018490">
    <property type="entry name" value="cNMP-bd_dom_sf"/>
</dbReference>
<dbReference type="Gene3D" id="2.60.120.10">
    <property type="entry name" value="Jelly Rolls"/>
    <property type="match status" value="1"/>
</dbReference>
<dbReference type="SMART" id="SM00419">
    <property type="entry name" value="HTH_CRP"/>
    <property type="match status" value="1"/>
</dbReference>
<reference evidence="5 6" key="1">
    <citation type="submission" date="2014-01" db="EMBL/GenBank/DDBJ databases">
        <title>Plasmidome dynamics in the species complex Clostridium novyi sensu lato converts strains of independent lineages into distinctly different pathogens.</title>
        <authorList>
            <person name="Skarin H."/>
            <person name="Segerman B."/>
        </authorList>
    </citation>
    <scope>NUCLEOTIDE SEQUENCE [LARGE SCALE GENOMIC DNA]</scope>
    <source>
        <strain evidence="5 6">DC5</strain>
    </source>
</reference>
<dbReference type="InterPro" id="IPR012318">
    <property type="entry name" value="HTH_CRP"/>
</dbReference>
<gene>
    <name evidence="5" type="ORF">Z955_08525</name>
</gene>
<comment type="caution">
    <text evidence="5">The sequence shown here is derived from an EMBL/GenBank/DDBJ whole genome shotgun (WGS) entry which is preliminary data.</text>
</comment>
<evidence type="ECO:0000256" key="1">
    <source>
        <dbReference type="ARBA" id="ARBA00023015"/>
    </source>
</evidence>
<dbReference type="Pfam" id="PF13545">
    <property type="entry name" value="HTH_Crp_2"/>
    <property type="match status" value="1"/>
</dbReference>
<keyword evidence="1" id="KW-0805">Transcription regulation</keyword>
<dbReference type="RefSeq" id="WP_039257326.1">
    <property type="nucleotide sequence ID" value="NZ_JDRY01000038.1"/>
</dbReference>
<sequence length="230" mass="26689">MNLIDLRHHLIKELKPFIENTITLRSKTSIWEQESERDKIIITLSGTIKASHMLPNYKEFLLGIYKSEVILFPAIFNMENNFSSLFKVSTLTECTFGTISIPTLKSIMDNDINLLRNLYLYHDYLCQKVFLQMRDICIHNKKHALFSILIRLHNTYGVKSEDGWKINIKLSNIILSEYIGTSPETISRLLAKLKCDNLIEFNQGFLTIKNLNYLKDSLGCSKCNENLCIF</sequence>
<dbReference type="InterPro" id="IPR036388">
    <property type="entry name" value="WH-like_DNA-bd_sf"/>
</dbReference>
<evidence type="ECO:0000259" key="4">
    <source>
        <dbReference type="PROSITE" id="PS51063"/>
    </source>
</evidence>
<accession>A0A0A0IF53</accession>
<evidence type="ECO:0000256" key="3">
    <source>
        <dbReference type="ARBA" id="ARBA00023163"/>
    </source>
</evidence>
<dbReference type="AlphaFoldDB" id="A0A0A0IF53"/>